<dbReference type="PANTHER" id="PTHR43877:SF2">
    <property type="entry name" value="AMINOALKYLPHOSPHONATE N-ACETYLTRANSFERASE-RELATED"/>
    <property type="match status" value="1"/>
</dbReference>
<keyword evidence="1" id="KW-0808">Transferase</keyword>
<sequence length="158" mass="18040">MITYRKADIRDIPQVVSLRLRFLNEMYPQPDTSRDVLLQEKIAAYLREHLPKGDFVNMFAEHHGQIIASAGIVFYNQPPLYHNLDGQVAYILNVYTLPAYRGQGIARALMERLITEAKDRNTGKLSLHASKDGRLLYEKLGFLAGDNEMTLQLPRAQP</sequence>
<dbReference type="Gene3D" id="3.40.630.30">
    <property type="match status" value="1"/>
</dbReference>
<dbReference type="InterPro" id="IPR000182">
    <property type="entry name" value="GNAT_dom"/>
</dbReference>
<dbReference type="SUPFAM" id="SSF55729">
    <property type="entry name" value="Acyl-CoA N-acyltransferases (Nat)"/>
    <property type="match status" value="1"/>
</dbReference>
<evidence type="ECO:0000313" key="5">
    <source>
        <dbReference type="Proteomes" id="UP000190367"/>
    </source>
</evidence>
<protein>
    <submittedName>
        <fullName evidence="4">Ribosomal protein S18 acetylase RimI</fullName>
    </submittedName>
</protein>
<proteinExistence type="predicted"/>
<keyword evidence="2" id="KW-0012">Acyltransferase</keyword>
<dbReference type="Pfam" id="PF00583">
    <property type="entry name" value="Acetyltransf_1"/>
    <property type="match status" value="1"/>
</dbReference>
<evidence type="ECO:0000256" key="2">
    <source>
        <dbReference type="ARBA" id="ARBA00023315"/>
    </source>
</evidence>
<organism evidence="4 5">
    <name type="scientific">Chitinophaga eiseniae</name>
    <dbReference type="NCBI Taxonomy" id="634771"/>
    <lineage>
        <taxon>Bacteria</taxon>
        <taxon>Pseudomonadati</taxon>
        <taxon>Bacteroidota</taxon>
        <taxon>Chitinophagia</taxon>
        <taxon>Chitinophagales</taxon>
        <taxon>Chitinophagaceae</taxon>
        <taxon>Chitinophaga</taxon>
    </lineage>
</organism>
<accession>A0A1T4R8E0</accession>
<keyword evidence="4" id="KW-0687">Ribonucleoprotein</keyword>
<dbReference type="GO" id="GO:0005840">
    <property type="term" value="C:ribosome"/>
    <property type="evidence" value="ECO:0007669"/>
    <property type="project" value="UniProtKB-KW"/>
</dbReference>
<dbReference type="Proteomes" id="UP000190367">
    <property type="component" value="Unassembled WGS sequence"/>
</dbReference>
<feature type="domain" description="N-acetyltransferase" evidence="3">
    <location>
        <begin position="2"/>
        <end position="158"/>
    </location>
</feature>
<dbReference type="GO" id="GO:0016747">
    <property type="term" value="F:acyltransferase activity, transferring groups other than amino-acyl groups"/>
    <property type="evidence" value="ECO:0007669"/>
    <property type="project" value="InterPro"/>
</dbReference>
<dbReference type="InterPro" id="IPR050832">
    <property type="entry name" value="Bact_Acetyltransf"/>
</dbReference>
<evidence type="ECO:0000259" key="3">
    <source>
        <dbReference type="PROSITE" id="PS51186"/>
    </source>
</evidence>
<dbReference type="AlphaFoldDB" id="A0A1T4R8E0"/>
<evidence type="ECO:0000256" key="1">
    <source>
        <dbReference type="ARBA" id="ARBA00022679"/>
    </source>
</evidence>
<dbReference type="InterPro" id="IPR016181">
    <property type="entry name" value="Acyl_CoA_acyltransferase"/>
</dbReference>
<gene>
    <name evidence="4" type="ORF">SAMN04488128_102933</name>
</gene>
<dbReference type="EMBL" id="FUWZ01000002">
    <property type="protein sequence ID" value="SKA12199.1"/>
    <property type="molecule type" value="Genomic_DNA"/>
</dbReference>
<dbReference type="PROSITE" id="PS51186">
    <property type="entry name" value="GNAT"/>
    <property type="match status" value="1"/>
</dbReference>
<evidence type="ECO:0000313" key="4">
    <source>
        <dbReference type="EMBL" id="SKA12199.1"/>
    </source>
</evidence>
<keyword evidence="5" id="KW-1185">Reference proteome</keyword>
<reference evidence="5" key="1">
    <citation type="submission" date="2017-02" db="EMBL/GenBank/DDBJ databases">
        <authorList>
            <person name="Varghese N."/>
            <person name="Submissions S."/>
        </authorList>
    </citation>
    <scope>NUCLEOTIDE SEQUENCE [LARGE SCALE GENOMIC DNA]</scope>
    <source>
        <strain evidence="5">DSM 22224</strain>
    </source>
</reference>
<keyword evidence="4" id="KW-0689">Ribosomal protein</keyword>
<dbReference type="PANTHER" id="PTHR43877">
    <property type="entry name" value="AMINOALKYLPHOSPHONATE N-ACETYLTRANSFERASE-RELATED-RELATED"/>
    <property type="match status" value="1"/>
</dbReference>
<dbReference type="CDD" id="cd04301">
    <property type="entry name" value="NAT_SF"/>
    <property type="match status" value="1"/>
</dbReference>
<name>A0A1T4R8E0_9BACT</name>
<dbReference type="STRING" id="634771.SAMN04488128_102933"/>